<feature type="disulfide bond" evidence="1">
    <location>
        <begin position="82"/>
        <end position="92"/>
    </location>
</feature>
<gene>
    <name evidence="4" type="ORF">JBS370_LOCUS12485</name>
</gene>
<dbReference type="PROSITE" id="PS50026">
    <property type="entry name" value="EGF_3"/>
    <property type="match status" value="2"/>
</dbReference>
<dbReference type="SUPFAM" id="SSF57196">
    <property type="entry name" value="EGF/Laminin"/>
    <property type="match status" value="1"/>
</dbReference>
<dbReference type="PROSITE" id="PS01186">
    <property type="entry name" value="EGF_2"/>
    <property type="match status" value="1"/>
</dbReference>
<feature type="domain" description="EGF-like" evidence="3">
    <location>
        <begin position="78"/>
        <end position="113"/>
    </location>
</feature>
<keyword evidence="1" id="KW-1015">Disulfide bond</keyword>
<protein>
    <recommendedName>
        <fullName evidence="3">EGF-like domain-containing protein</fullName>
    </recommendedName>
</protein>
<dbReference type="Proteomes" id="UP000663836">
    <property type="component" value="Unassembled WGS sequence"/>
</dbReference>
<evidence type="ECO:0000256" key="1">
    <source>
        <dbReference type="PROSITE-ProRule" id="PRU00076"/>
    </source>
</evidence>
<evidence type="ECO:0000313" key="4">
    <source>
        <dbReference type="EMBL" id="CAF3749547.1"/>
    </source>
</evidence>
<feature type="disulfide bond" evidence="1">
    <location>
        <begin position="103"/>
        <end position="112"/>
    </location>
</feature>
<proteinExistence type="predicted"/>
<dbReference type="EMBL" id="CAJOBD010001019">
    <property type="protein sequence ID" value="CAF3749547.1"/>
    <property type="molecule type" value="Genomic_DNA"/>
</dbReference>
<dbReference type="SMART" id="SM00181">
    <property type="entry name" value="EGF"/>
    <property type="match status" value="2"/>
</dbReference>
<evidence type="ECO:0000256" key="2">
    <source>
        <dbReference type="SAM" id="SignalP"/>
    </source>
</evidence>
<feature type="disulfide bond" evidence="1">
    <location>
        <begin position="146"/>
        <end position="155"/>
    </location>
</feature>
<dbReference type="Gene3D" id="2.10.25.10">
    <property type="entry name" value="Laminin"/>
    <property type="match status" value="1"/>
</dbReference>
<evidence type="ECO:0000259" key="3">
    <source>
        <dbReference type="PROSITE" id="PS50026"/>
    </source>
</evidence>
<reference evidence="4" key="1">
    <citation type="submission" date="2021-02" db="EMBL/GenBank/DDBJ databases">
        <authorList>
            <person name="Nowell W R."/>
        </authorList>
    </citation>
    <scope>NUCLEOTIDE SEQUENCE</scope>
</reference>
<keyword evidence="1" id="KW-0245">EGF-like domain</keyword>
<feature type="disulfide bond" evidence="1">
    <location>
        <begin position="121"/>
        <end position="131"/>
    </location>
</feature>
<name>A0A818Y804_9BILA</name>
<feature type="chain" id="PRO_5032857189" description="EGF-like domain-containing protein" evidence="2">
    <location>
        <begin position="23"/>
        <end position="232"/>
    </location>
</feature>
<dbReference type="AlphaFoldDB" id="A0A818Y804"/>
<dbReference type="PROSITE" id="PS00022">
    <property type="entry name" value="EGF_1"/>
    <property type="match status" value="2"/>
</dbReference>
<comment type="caution">
    <text evidence="4">The sequence shown here is derived from an EMBL/GenBank/DDBJ whole genome shotgun (WGS) entry which is preliminary data.</text>
</comment>
<keyword evidence="2" id="KW-0732">Signal</keyword>
<organism evidence="4 5">
    <name type="scientific">Rotaria sordida</name>
    <dbReference type="NCBI Taxonomy" id="392033"/>
    <lineage>
        <taxon>Eukaryota</taxon>
        <taxon>Metazoa</taxon>
        <taxon>Spiralia</taxon>
        <taxon>Gnathifera</taxon>
        <taxon>Rotifera</taxon>
        <taxon>Eurotatoria</taxon>
        <taxon>Bdelloidea</taxon>
        <taxon>Philodinida</taxon>
        <taxon>Philodinidae</taxon>
        <taxon>Rotaria</taxon>
    </lineage>
</organism>
<feature type="domain" description="EGF-like" evidence="3">
    <location>
        <begin position="117"/>
        <end position="156"/>
    </location>
</feature>
<dbReference type="InterPro" id="IPR000742">
    <property type="entry name" value="EGF"/>
</dbReference>
<evidence type="ECO:0000313" key="5">
    <source>
        <dbReference type="Proteomes" id="UP000663836"/>
    </source>
</evidence>
<accession>A0A818Y804</accession>
<comment type="caution">
    <text evidence="1">Lacks conserved residue(s) required for the propagation of feature annotation.</text>
</comment>
<feature type="signal peptide" evidence="2">
    <location>
        <begin position="1"/>
        <end position="22"/>
    </location>
</feature>
<sequence>MQTLILGIIFVLLQQHIQLAGGVTCASNPCSLVPGQFDASNGYCCYDVPPTNTDSVCTCPNNVAPVLNAPCRTVISVNQASCNRTCLNGGVCNIVNGTQVCWCGLGYTGSSCELQGTATRCATGVCQAGACVEQTLGATVYAYCYCNPGWTGARCDQCYFTCQRVGVFPDTAYCTIGRYYYCPQASGSKYFQIELFIDDDDVFILAPIIALCPDGQKFNRLTSQCAPNATCT</sequence>